<reference evidence="4 5" key="1">
    <citation type="submission" date="2018-03" db="EMBL/GenBank/DDBJ databases">
        <title>The ancient ancestry and fast evolution of plastids.</title>
        <authorList>
            <person name="Moore K.R."/>
            <person name="Magnabosco C."/>
            <person name="Momper L."/>
            <person name="Gold D.A."/>
            <person name="Bosak T."/>
            <person name="Fournier G.P."/>
        </authorList>
    </citation>
    <scope>NUCLEOTIDE SEQUENCE [LARGE SCALE GENOMIC DNA]</scope>
    <source>
        <strain evidence="4 5">CCALA 016</strain>
    </source>
</reference>
<name>A0A2T1LXT1_9CHRO</name>
<dbReference type="GO" id="GO:0009117">
    <property type="term" value="P:nucleotide metabolic process"/>
    <property type="evidence" value="ECO:0007669"/>
    <property type="project" value="InterPro"/>
</dbReference>
<dbReference type="Pfam" id="PF19327">
    <property type="entry name" value="Ap4A_phos_N"/>
    <property type="match status" value="1"/>
</dbReference>
<dbReference type="InterPro" id="IPR009163">
    <property type="entry name" value="Ap4A_phos1/2"/>
</dbReference>
<evidence type="ECO:0000313" key="4">
    <source>
        <dbReference type="EMBL" id="PSF37189.1"/>
    </source>
</evidence>
<organism evidence="4 5">
    <name type="scientific">Aphanothece hegewaldii CCALA 016</name>
    <dbReference type="NCBI Taxonomy" id="2107694"/>
    <lineage>
        <taxon>Bacteria</taxon>
        <taxon>Bacillati</taxon>
        <taxon>Cyanobacteriota</taxon>
        <taxon>Cyanophyceae</taxon>
        <taxon>Oscillatoriophycideae</taxon>
        <taxon>Chroococcales</taxon>
        <taxon>Aphanothecaceae</taxon>
        <taxon>Aphanothece</taxon>
    </lineage>
</organism>
<evidence type="ECO:0000256" key="1">
    <source>
        <dbReference type="PIRSR" id="PIRSR000846-1"/>
    </source>
</evidence>
<dbReference type="OrthoDB" id="421767at2"/>
<dbReference type="PANTHER" id="PTHR38420">
    <property type="entry name" value="AP-4-A PHOSPHORYLASE II"/>
    <property type="match status" value="1"/>
</dbReference>
<dbReference type="PANTHER" id="PTHR38420:SF1">
    <property type="entry name" value="PUTATIVE (AFU_ORTHOLOGUE AFUA_5G14690)-RELATED"/>
    <property type="match status" value="1"/>
</dbReference>
<dbReference type="InterPro" id="IPR019200">
    <property type="entry name" value="ATP_adenylylTrfase_C"/>
</dbReference>
<comment type="caution">
    <text evidence="4">The sequence shown here is derived from an EMBL/GenBank/DDBJ whole genome shotgun (WGS) entry which is preliminary data.</text>
</comment>
<feature type="domain" description="Ap4A phosphorylase 1/2 N-terminal" evidence="3">
    <location>
        <begin position="4"/>
        <end position="176"/>
    </location>
</feature>
<protein>
    <submittedName>
        <fullName evidence="4">Phosphorylase</fullName>
    </submittedName>
</protein>
<gene>
    <name evidence="4" type="ORF">C7H19_12055</name>
</gene>
<dbReference type="Gene3D" id="3.30.428.70">
    <property type="match status" value="1"/>
</dbReference>
<dbReference type="RefSeq" id="WP_106457153.1">
    <property type="nucleotide sequence ID" value="NZ_PXOH01000011.1"/>
</dbReference>
<dbReference type="GO" id="GO:0003877">
    <property type="term" value="F:ATP:ADP adenylyltransferase activity"/>
    <property type="evidence" value="ECO:0007669"/>
    <property type="project" value="InterPro"/>
</dbReference>
<dbReference type="InterPro" id="IPR036265">
    <property type="entry name" value="HIT-like_sf"/>
</dbReference>
<dbReference type="Proteomes" id="UP000239001">
    <property type="component" value="Unassembled WGS sequence"/>
</dbReference>
<evidence type="ECO:0000313" key="5">
    <source>
        <dbReference type="Proteomes" id="UP000239001"/>
    </source>
</evidence>
<dbReference type="SUPFAM" id="SSF54197">
    <property type="entry name" value="HIT-like"/>
    <property type="match status" value="1"/>
</dbReference>
<dbReference type="EMBL" id="PXOH01000011">
    <property type="protein sequence ID" value="PSF37189.1"/>
    <property type="molecule type" value="Genomic_DNA"/>
</dbReference>
<feature type="domain" description="ATP adenylyltransferase C-terminal" evidence="2">
    <location>
        <begin position="193"/>
        <end position="298"/>
    </location>
</feature>
<accession>A0A2T1LXT1</accession>
<dbReference type="InterPro" id="IPR045759">
    <property type="entry name" value="Ap4A_phos1/2_N"/>
</dbReference>
<keyword evidence="5" id="KW-1185">Reference proteome</keyword>
<evidence type="ECO:0000259" key="3">
    <source>
        <dbReference type="Pfam" id="PF19327"/>
    </source>
</evidence>
<evidence type="ECO:0000259" key="2">
    <source>
        <dbReference type="Pfam" id="PF09830"/>
    </source>
</evidence>
<dbReference type="GO" id="GO:0005524">
    <property type="term" value="F:ATP binding"/>
    <property type="evidence" value="ECO:0007669"/>
    <property type="project" value="InterPro"/>
</dbReference>
<proteinExistence type="predicted"/>
<reference evidence="4 5" key="2">
    <citation type="submission" date="2018-03" db="EMBL/GenBank/DDBJ databases">
        <authorList>
            <person name="Keele B.F."/>
        </authorList>
    </citation>
    <scope>NUCLEOTIDE SEQUENCE [LARGE SCALE GENOMIC DNA]</scope>
    <source>
        <strain evidence="4 5">CCALA 016</strain>
    </source>
</reference>
<dbReference type="Pfam" id="PF09830">
    <property type="entry name" value="ATP_transf"/>
    <property type="match status" value="1"/>
</dbReference>
<dbReference type="PIRSF" id="PIRSF000846">
    <property type="entry name" value="ATP_adenylyltr"/>
    <property type="match status" value="1"/>
</dbReference>
<feature type="active site" description="Nucleophile" evidence="1">
    <location>
        <position position="157"/>
    </location>
</feature>
<dbReference type="InterPro" id="IPR043171">
    <property type="entry name" value="Ap4A_phos1/2-like"/>
</dbReference>
<dbReference type="AlphaFoldDB" id="A0A2T1LXT1"/>
<sequence>MTETLILEPDTLWNKVITQTQHALLCGALQPILTEYEIIGDTGVPFLVRIVTNLARKDAAKQEEDKKVKTEGKPFNPFLPYDKELFVTNISDTHLCLLNKFNVVDHHLLIVTREYEDQDNWLTREDFIALGATLAQIDGLGFYNGGKLAGSSQPHKHLQLIPFPFLPEIRLPIDSEISSVQYNSDQIGIIPCFEFIHAIAPLEQNWVQSPVESAPTLLEIYYKLLKTVQYEINSPKQTGDYNLLITREWIMIVPRTQDSYQSIGVNAVGFAGALLVRNIEQLKILKEIRPLNLLSNVAKLK</sequence>